<dbReference type="OrthoDB" id="8015522at2759"/>
<gene>
    <name evidence="1" type="ORF">DGUA_6G016236</name>
</gene>
<evidence type="ECO:0000313" key="1">
    <source>
        <dbReference type="EMBL" id="SPP83766.1"/>
    </source>
</evidence>
<dbReference type="Pfam" id="PF14912">
    <property type="entry name" value="THEG"/>
    <property type="match status" value="2"/>
</dbReference>
<evidence type="ECO:0000313" key="2">
    <source>
        <dbReference type="Proteomes" id="UP000268350"/>
    </source>
</evidence>
<sequence length="260" mass="30452">MGSGINMNIGDAPAAPALTISAEHIAQKSAPSWVEWVERNSKPLVRKRHQEERKLTKWQKKGPMKQKDWKKFFHWAEKRAMPQERKFKEEEQQQQLFHQASGRAAGSLDVYDQADKLEELARPRIVNKKHQFHDNEPTYSPVIVLGQPPHRDKGRPFQPPYVPCCFQHDDVEANFWSQLRFPIRKEALRTSATPRIISLAKPRTLPVHPHCPIPPRSLDPLDVPPPKRKKFTAQGWRLHQIRLIYLSKPMNRGHYEYFYL</sequence>
<dbReference type="AlphaFoldDB" id="A0A3B0KDF2"/>
<dbReference type="SMART" id="SM00705">
    <property type="entry name" value="THEG"/>
    <property type="match status" value="3"/>
</dbReference>
<proteinExistence type="predicted"/>
<reference evidence="2" key="1">
    <citation type="submission" date="2018-01" db="EMBL/GenBank/DDBJ databases">
        <authorList>
            <person name="Alioto T."/>
            <person name="Alioto T."/>
        </authorList>
    </citation>
    <scope>NUCLEOTIDE SEQUENCE [LARGE SCALE GENOMIC DNA]</scope>
</reference>
<organism evidence="1 2">
    <name type="scientific">Drosophila guanche</name>
    <name type="common">Fruit fly</name>
    <dbReference type="NCBI Taxonomy" id="7266"/>
    <lineage>
        <taxon>Eukaryota</taxon>
        <taxon>Metazoa</taxon>
        <taxon>Ecdysozoa</taxon>
        <taxon>Arthropoda</taxon>
        <taxon>Hexapoda</taxon>
        <taxon>Insecta</taxon>
        <taxon>Pterygota</taxon>
        <taxon>Neoptera</taxon>
        <taxon>Endopterygota</taxon>
        <taxon>Diptera</taxon>
        <taxon>Brachycera</taxon>
        <taxon>Muscomorpha</taxon>
        <taxon>Ephydroidea</taxon>
        <taxon>Drosophilidae</taxon>
        <taxon>Drosophila</taxon>
        <taxon>Sophophora</taxon>
    </lineage>
</organism>
<keyword evidence="2" id="KW-1185">Reference proteome</keyword>
<protein>
    <submittedName>
        <fullName evidence="1">Uncharacterized protein</fullName>
    </submittedName>
</protein>
<dbReference type="Proteomes" id="UP000268350">
    <property type="component" value="Unassembled WGS sequence"/>
</dbReference>
<name>A0A3B0KDF2_DROGU</name>
<dbReference type="OMA" id="KWQKKGP"/>
<accession>A0A3B0KDF2</accession>
<dbReference type="InterPro" id="IPR006623">
    <property type="entry name" value="THEG"/>
</dbReference>
<dbReference type="EMBL" id="OUUW01000008">
    <property type="protein sequence ID" value="SPP83766.1"/>
    <property type="molecule type" value="Genomic_DNA"/>
</dbReference>